<proteinExistence type="predicted"/>
<name>A0A6S7FNK6_PARCT</name>
<sequence>MDPVRSNGVVFICGDNKLTDDDYILPTKSILTANLATNWAVRTHYDPNGGDPRSNKDTLFRNISSSYVFLFIFSEETTTNAFFLNQLGIAFARGIPIVGIREPSYIMPNPLPEHYYTTEIVDLTCTSGDHRNRPRSRNKAILSNLLIESFRSAVVYTTDFHKSCIERLFRKVTDAYTKSEKERTVPPSLTVTDCARNGIPAEPTMRQKLWASVGGCTKCSKCGTTIKTNQRRTALQRTNSVDHLYKKEGSRPTSRQQVATPQLVITKSVLQPLGGQQNFSRNIFNARSQRPATSVIRKSSSARVHGGRQIELSHHDAVHSRPTSTKSCNAISTTRAGGKFNQKHVGTKPNGLVEVEDVKENKNTTAPFKENGEKVARKKSTAGFLTNRRGAFLRKMSSLPCIPTTYLVAEPGSEEPAFVKYPPVNGTLTVGDPNVPEFTDDEDKETIHISRRPSPAISTCSTGIE</sequence>
<evidence type="ECO:0000313" key="1">
    <source>
        <dbReference type="EMBL" id="CAB3978483.1"/>
    </source>
</evidence>
<accession>A0A6S7FNK6</accession>
<comment type="caution">
    <text evidence="1">The sequence shown here is derived from an EMBL/GenBank/DDBJ whole genome shotgun (WGS) entry which is preliminary data.</text>
</comment>
<reference evidence="1" key="1">
    <citation type="submission" date="2020-04" db="EMBL/GenBank/DDBJ databases">
        <authorList>
            <person name="Alioto T."/>
            <person name="Alioto T."/>
            <person name="Gomez Garrido J."/>
        </authorList>
    </citation>
    <scope>NUCLEOTIDE SEQUENCE</scope>
    <source>
        <strain evidence="1">A484AB</strain>
    </source>
</reference>
<dbReference type="AlphaFoldDB" id="A0A6S7FNK6"/>
<protein>
    <submittedName>
        <fullName evidence="1">Uncharacterized protein</fullName>
    </submittedName>
</protein>
<organism evidence="1 2">
    <name type="scientific">Paramuricea clavata</name>
    <name type="common">Red gorgonian</name>
    <name type="synonym">Violescent sea-whip</name>
    <dbReference type="NCBI Taxonomy" id="317549"/>
    <lineage>
        <taxon>Eukaryota</taxon>
        <taxon>Metazoa</taxon>
        <taxon>Cnidaria</taxon>
        <taxon>Anthozoa</taxon>
        <taxon>Octocorallia</taxon>
        <taxon>Malacalcyonacea</taxon>
        <taxon>Plexauridae</taxon>
        <taxon>Paramuricea</taxon>
    </lineage>
</organism>
<gene>
    <name evidence="1" type="ORF">PACLA_8A079075</name>
</gene>
<dbReference type="Proteomes" id="UP001152795">
    <property type="component" value="Unassembled WGS sequence"/>
</dbReference>
<keyword evidence="2" id="KW-1185">Reference proteome</keyword>
<dbReference type="EMBL" id="CACRXK020000117">
    <property type="protein sequence ID" value="CAB3978483.1"/>
    <property type="molecule type" value="Genomic_DNA"/>
</dbReference>
<dbReference type="OrthoDB" id="5964016at2759"/>
<evidence type="ECO:0000313" key="2">
    <source>
        <dbReference type="Proteomes" id="UP001152795"/>
    </source>
</evidence>